<dbReference type="Proteomes" id="UP001500392">
    <property type="component" value="Unassembled WGS sequence"/>
</dbReference>
<reference evidence="10" key="1">
    <citation type="journal article" date="2019" name="Int. J. Syst. Evol. Microbiol.">
        <title>The Global Catalogue of Microorganisms (GCM) 10K type strain sequencing project: providing services to taxonomists for standard genome sequencing and annotation.</title>
        <authorList>
            <consortium name="The Broad Institute Genomics Platform"/>
            <consortium name="The Broad Institute Genome Sequencing Center for Infectious Disease"/>
            <person name="Wu L."/>
            <person name="Ma J."/>
        </authorList>
    </citation>
    <scope>NUCLEOTIDE SEQUENCE [LARGE SCALE GENOMIC DNA]</scope>
    <source>
        <strain evidence="10">JCM 17304</strain>
    </source>
</reference>
<evidence type="ECO:0000259" key="8">
    <source>
        <dbReference type="Pfam" id="PF12706"/>
    </source>
</evidence>
<evidence type="ECO:0000256" key="3">
    <source>
        <dbReference type="ARBA" id="ARBA00015084"/>
    </source>
</evidence>
<comment type="caution">
    <text evidence="9">The sequence shown here is derived from an EMBL/GenBank/DDBJ whole genome shotgun (WGS) entry which is preliminary data.</text>
</comment>
<evidence type="ECO:0000256" key="5">
    <source>
        <dbReference type="ARBA" id="ARBA00022905"/>
    </source>
</evidence>
<evidence type="ECO:0000313" key="9">
    <source>
        <dbReference type="EMBL" id="GAA4095450.1"/>
    </source>
</evidence>
<dbReference type="PANTHER" id="PTHR42663">
    <property type="entry name" value="HYDROLASE C777.06C-RELATED-RELATED"/>
    <property type="match status" value="1"/>
</dbReference>
<keyword evidence="5 7" id="KW-0884">PQQ biosynthesis</keyword>
<evidence type="ECO:0000256" key="6">
    <source>
        <dbReference type="ARBA" id="ARBA00030966"/>
    </source>
</evidence>
<comment type="function">
    <text evidence="7">May be involved in the transport of PQQ or its precursor to the periplasm.</text>
</comment>
<dbReference type="HAMAP" id="MF_00653">
    <property type="entry name" value="PQQ_syn_PqqB"/>
    <property type="match status" value="1"/>
</dbReference>
<feature type="domain" description="Metallo-beta-lactamase" evidence="8">
    <location>
        <begin position="51"/>
        <end position="271"/>
    </location>
</feature>
<dbReference type="RefSeq" id="WP_344935242.1">
    <property type="nucleotide sequence ID" value="NZ_BAABDM010000003.1"/>
</dbReference>
<dbReference type="NCBIfam" id="TIGR02108">
    <property type="entry name" value="PQQ_syn_pqqB"/>
    <property type="match status" value="1"/>
</dbReference>
<comment type="similarity">
    <text evidence="2 7">Belongs to the PqqB family.</text>
</comment>
<dbReference type="SUPFAM" id="SSF56281">
    <property type="entry name" value="Metallo-hydrolase/oxidoreductase"/>
    <property type="match status" value="1"/>
</dbReference>
<keyword evidence="4 7" id="KW-0813">Transport</keyword>
<gene>
    <name evidence="7 9" type="primary">pqqB</name>
    <name evidence="9" type="ORF">GCM10022414_19530</name>
</gene>
<dbReference type="InterPro" id="IPR011842">
    <property type="entry name" value="PQQ_synth_PqqB"/>
</dbReference>
<evidence type="ECO:0000256" key="2">
    <source>
        <dbReference type="ARBA" id="ARBA00008481"/>
    </source>
</evidence>
<evidence type="ECO:0000256" key="1">
    <source>
        <dbReference type="ARBA" id="ARBA00004886"/>
    </source>
</evidence>
<evidence type="ECO:0000256" key="7">
    <source>
        <dbReference type="HAMAP-Rule" id="MF_00653"/>
    </source>
</evidence>
<accession>A0ABP7WS47</accession>
<keyword evidence="10" id="KW-1185">Reference proteome</keyword>
<dbReference type="InterPro" id="IPR036866">
    <property type="entry name" value="RibonucZ/Hydroxyglut_hydro"/>
</dbReference>
<sequence>MRVHVLGSAAGGGFPQWNCNCQNCYGVRHGKIRAVPRTQSSIAVSIDGISWLLINASPDIRAQLEANVALQPKRGLRDTGIGAVVLVDSQIDHSSGLLMLREGCPFDVYASRMVHQDLSSGFPIFTMLESWSGGINYRELAIDGSAVIPDGFDGLRITAVPICGKAPPYSPHRHDPHPGDNVALYIEDVNAGTSVLYAPGLAGLDNSVVDFMQRSDCLLVDGTFWREDEMIFAGVGTKLAKEMGHLPQSGRGGMIEKLRQFSHQRKILIHINNTNPILDEDSPERAILTGEGIEVAADGMEIMLEACRSGVSASQAASLDKAARPLSQGANR</sequence>
<evidence type="ECO:0000313" key="10">
    <source>
        <dbReference type="Proteomes" id="UP001500392"/>
    </source>
</evidence>
<dbReference type="CDD" id="cd16274">
    <property type="entry name" value="PQQB-like_MBL-fold"/>
    <property type="match status" value="1"/>
</dbReference>
<organism evidence="9 10">
    <name type="scientific">Zhongshania borealis</name>
    <dbReference type="NCBI Taxonomy" id="889488"/>
    <lineage>
        <taxon>Bacteria</taxon>
        <taxon>Pseudomonadati</taxon>
        <taxon>Pseudomonadota</taxon>
        <taxon>Gammaproteobacteria</taxon>
        <taxon>Cellvibrionales</taxon>
        <taxon>Spongiibacteraceae</taxon>
        <taxon>Zhongshania</taxon>
    </lineage>
</organism>
<proteinExistence type="inferred from homology"/>
<dbReference type="EMBL" id="BAABDM010000003">
    <property type="protein sequence ID" value="GAA4095450.1"/>
    <property type="molecule type" value="Genomic_DNA"/>
</dbReference>
<evidence type="ECO:0000256" key="4">
    <source>
        <dbReference type="ARBA" id="ARBA00022448"/>
    </source>
</evidence>
<dbReference type="PANTHER" id="PTHR42663:SF7">
    <property type="entry name" value="COENZYME PQQ SYNTHESIS PROTEIN B"/>
    <property type="match status" value="1"/>
</dbReference>
<dbReference type="InterPro" id="IPR001279">
    <property type="entry name" value="Metallo-B-lactamas"/>
</dbReference>
<name>A0ABP7WS47_9GAMM</name>
<comment type="pathway">
    <text evidence="1 7">Cofactor biosynthesis; pyrroloquinoline quinone biosynthesis.</text>
</comment>
<dbReference type="Pfam" id="PF12706">
    <property type="entry name" value="Lactamase_B_2"/>
    <property type="match status" value="1"/>
</dbReference>
<dbReference type="Gene3D" id="3.60.15.10">
    <property type="entry name" value="Ribonuclease Z/Hydroxyacylglutathione hydrolase-like"/>
    <property type="match status" value="1"/>
</dbReference>
<protein>
    <recommendedName>
        <fullName evidence="3 7">Coenzyme PQQ synthesis protein B</fullName>
    </recommendedName>
    <alternativeName>
        <fullName evidence="6 7">Pyrroloquinoline quinone biosynthesis protein B</fullName>
    </alternativeName>
</protein>